<dbReference type="InterPro" id="IPR002104">
    <property type="entry name" value="Integrase_catalytic"/>
</dbReference>
<dbReference type="SUPFAM" id="SSF56349">
    <property type="entry name" value="DNA breaking-rejoining enzymes"/>
    <property type="match status" value="1"/>
</dbReference>
<name>L7CII0_RHOBT</name>
<accession>L7CII0</accession>
<dbReference type="InterPro" id="IPR050090">
    <property type="entry name" value="Tyrosine_recombinase_XerCD"/>
</dbReference>
<dbReference type="PROSITE" id="PS51898">
    <property type="entry name" value="TYR_RECOMBINASE"/>
    <property type="match status" value="1"/>
</dbReference>
<proteinExistence type="predicted"/>
<dbReference type="Pfam" id="PF00589">
    <property type="entry name" value="Phage_integrase"/>
    <property type="match status" value="1"/>
</dbReference>
<dbReference type="Proteomes" id="UP000010959">
    <property type="component" value="Unassembled WGS sequence"/>
</dbReference>
<sequence length="94" mass="10322">MERAGILKHVTSHTFRHCFATHLLWQGTDIRQIQQLLGHSDVKTTEIYTHVRNPNEVKVVSPLDRLVRDEEAAAGGCARASVGCGGWAETGVAD</sequence>
<comment type="caution">
    <text evidence="3">The sequence shown here is derived from an EMBL/GenBank/DDBJ whole genome shotgun (WGS) entry which is preliminary data.</text>
</comment>
<evidence type="ECO:0000256" key="1">
    <source>
        <dbReference type="ARBA" id="ARBA00023172"/>
    </source>
</evidence>
<dbReference type="PATRIC" id="fig|993516.3.peg.3396"/>
<dbReference type="AlphaFoldDB" id="L7CII0"/>
<dbReference type="InterPro" id="IPR011010">
    <property type="entry name" value="DNA_brk_join_enz"/>
</dbReference>
<protein>
    <submittedName>
        <fullName evidence="3">Integrase</fullName>
    </submittedName>
</protein>
<keyword evidence="1" id="KW-0233">DNA recombination</keyword>
<organism evidence="3 4">
    <name type="scientific">Rhodopirellula baltica SWK14</name>
    <dbReference type="NCBI Taxonomy" id="993516"/>
    <lineage>
        <taxon>Bacteria</taxon>
        <taxon>Pseudomonadati</taxon>
        <taxon>Planctomycetota</taxon>
        <taxon>Planctomycetia</taxon>
        <taxon>Pirellulales</taxon>
        <taxon>Pirellulaceae</taxon>
        <taxon>Rhodopirellula</taxon>
    </lineage>
</organism>
<dbReference type="GO" id="GO:0015074">
    <property type="term" value="P:DNA integration"/>
    <property type="evidence" value="ECO:0007669"/>
    <property type="project" value="InterPro"/>
</dbReference>
<reference evidence="3 4" key="1">
    <citation type="journal article" date="2013" name="Mar. Genomics">
        <title>Expression of sulfatases in Rhodopirellula baltica and the diversity of sulfatases in the genus Rhodopirellula.</title>
        <authorList>
            <person name="Wegner C.E."/>
            <person name="Richter-Heitmann T."/>
            <person name="Klindworth A."/>
            <person name="Klockow C."/>
            <person name="Richter M."/>
            <person name="Achstetter T."/>
            <person name="Glockner F.O."/>
            <person name="Harder J."/>
        </authorList>
    </citation>
    <scope>NUCLEOTIDE SEQUENCE [LARGE SCALE GENOMIC DNA]</scope>
    <source>
        <strain evidence="3 4">SWK14</strain>
    </source>
</reference>
<evidence type="ECO:0000313" key="4">
    <source>
        <dbReference type="Proteomes" id="UP000010959"/>
    </source>
</evidence>
<evidence type="ECO:0000259" key="2">
    <source>
        <dbReference type="PROSITE" id="PS51898"/>
    </source>
</evidence>
<dbReference type="InterPro" id="IPR013762">
    <property type="entry name" value="Integrase-like_cat_sf"/>
</dbReference>
<feature type="domain" description="Tyr recombinase" evidence="2">
    <location>
        <begin position="1"/>
        <end position="61"/>
    </location>
</feature>
<dbReference type="Gene3D" id="1.10.443.10">
    <property type="entry name" value="Intergrase catalytic core"/>
    <property type="match status" value="1"/>
</dbReference>
<dbReference type="GO" id="GO:0003677">
    <property type="term" value="F:DNA binding"/>
    <property type="evidence" value="ECO:0007669"/>
    <property type="project" value="InterPro"/>
</dbReference>
<dbReference type="GO" id="GO:0006310">
    <property type="term" value="P:DNA recombination"/>
    <property type="evidence" value="ECO:0007669"/>
    <property type="project" value="UniProtKB-KW"/>
</dbReference>
<dbReference type="PANTHER" id="PTHR30349:SF64">
    <property type="entry name" value="PROPHAGE INTEGRASE INTD-RELATED"/>
    <property type="match status" value="1"/>
</dbReference>
<dbReference type="EMBL" id="AMWG01000087">
    <property type="protein sequence ID" value="ELP32876.1"/>
    <property type="molecule type" value="Genomic_DNA"/>
</dbReference>
<dbReference type="PANTHER" id="PTHR30349">
    <property type="entry name" value="PHAGE INTEGRASE-RELATED"/>
    <property type="match status" value="1"/>
</dbReference>
<evidence type="ECO:0000313" key="3">
    <source>
        <dbReference type="EMBL" id="ELP32876.1"/>
    </source>
</evidence>
<gene>
    <name evidence="3" type="ORF">RBSWK_03191</name>
</gene>